<keyword evidence="1" id="KW-0812">Transmembrane</keyword>
<dbReference type="FunCoup" id="A0A151ZIF3">
    <property type="interactions" value="5"/>
</dbReference>
<comment type="caution">
    <text evidence="2">The sequence shown here is derived from an EMBL/GenBank/DDBJ whole genome shotgun (WGS) entry which is preliminary data.</text>
</comment>
<evidence type="ECO:0000256" key="1">
    <source>
        <dbReference type="SAM" id="Phobius"/>
    </source>
</evidence>
<feature type="transmembrane region" description="Helical" evidence="1">
    <location>
        <begin position="90"/>
        <end position="109"/>
    </location>
</feature>
<dbReference type="OMA" id="KTPYWYP"/>
<keyword evidence="3" id="KW-1185">Reference proteome</keyword>
<dbReference type="InParanoid" id="A0A151ZIF3"/>
<name>A0A151ZIF3_TIELA</name>
<dbReference type="InterPro" id="IPR046052">
    <property type="entry name" value="DUF6010"/>
</dbReference>
<dbReference type="OrthoDB" id="22835at2759"/>
<proteinExistence type="predicted"/>
<dbReference type="AlphaFoldDB" id="A0A151ZIF3"/>
<dbReference type="Pfam" id="PF19473">
    <property type="entry name" value="DUF6010"/>
    <property type="match status" value="1"/>
</dbReference>
<feature type="transmembrane region" description="Helical" evidence="1">
    <location>
        <begin position="12"/>
        <end position="27"/>
    </location>
</feature>
<feature type="transmembrane region" description="Helical" evidence="1">
    <location>
        <begin position="121"/>
        <end position="139"/>
    </location>
</feature>
<dbReference type="EMBL" id="LODT01000025">
    <property type="protein sequence ID" value="KYQ93660.1"/>
    <property type="molecule type" value="Genomic_DNA"/>
</dbReference>
<dbReference type="Proteomes" id="UP000076078">
    <property type="component" value="Unassembled WGS sequence"/>
</dbReference>
<gene>
    <name evidence="2" type="ORF">DLAC_05045</name>
</gene>
<keyword evidence="1" id="KW-1133">Transmembrane helix</keyword>
<feature type="transmembrane region" description="Helical" evidence="1">
    <location>
        <begin position="65"/>
        <end position="83"/>
    </location>
</feature>
<evidence type="ECO:0000313" key="2">
    <source>
        <dbReference type="EMBL" id="KYQ93660.1"/>
    </source>
</evidence>
<feature type="transmembrane region" description="Helical" evidence="1">
    <location>
        <begin position="34"/>
        <end position="53"/>
    </location>
</feature>
<reference evidence="2 3" key="1">
    <citation type="submission" date="2015-12" db="EMBL/GenBank/DDBJ databases">
        <title>Dictyostelia acquired genes for synthesis and detection of signals that induce cell-type specialization by lateral gene transfer from prokaryotes.</title>
        <authorList>
            <person name="Gloeckner G."/>
            <person name="Schaap P."/>
        </authorList>
    </citation>
    <scope>NUCLEOTIDE SEQUENCE [LARGE SCALE GENOMIC DNA]</scope>
    <source>
        <strain evidence="2 3">TK</strain>
    </source>
</reference>
<protein>
    <recommendedName>
        <fullName evidence="4">Transmembrane protein</fullName>
    </recommendedName>
</protein>
<keyword evidence="1" id="KW-0472">Membrane</keyword>
<organism evidence="2 3">
    <name type="scientific">Tieghemostelium lacteum</name>
    <name type="common">Slime mold</name>
    <name type="synonym">Dictyostelium lacteum</name>
    <dbReference type="NCBI Taxonomy" id="361077"/>
    <lineage>
        <taxon>Eukaryota</taxon>
        <taxon>Amoebozoa</taxon>
        <taxon>Evosea</taxon>
        <taxon>Eumycetozoa</taxon>
        <taxon>Dictyostelia</taxon>
        <taxon>Dictyosteliales</taxon>
        <taxon>Raperosteliaceae</taxon>
        <taxon>Tieghemostelium</taxon>
    </lineage>
</organism>
<accession>A0A151ZIF3</accession>
<sequence>MKLLYLSDNDTTGLAGAILFFVIFVFIQKSNSRLGFYLSSCILALCGGLTIGFSYNSYGTFNEKMIDTIIANIVFLLGVKALYHSSKKNLVQGYLIHGAWDIVHHSFLYGLFDTRTQTPSWYPLFCFVYDFAVAAYYYFDHHRK</sequence>
<evidence type="ECO:0008006" key="4">
    <source>
        <dbReference type="Google" id="ProtNLM"/>
    </source>
</evidence>
<evidence type="ECO:0000313" key="3">
    <source>
        <dbReference type="Proteomes" id="UP000076078"/>
    </source>
</evidence>